<sequence length="78" mass="8990">MVKVASGRLARSLCWSQGCQNRSLHWQDTALYSIYWKSTARWHSSSPLLPLQTPLYTLLCPEHSTSPFRSRCAYRVCT</sequence>
<evidence type="ECO:0000313" key="1">
    <source>
        <dbReference type="EMBL" id="KIM71513.1"/>
    </source>
</evidence>
<reference evidence="1 2" key="1">
    <citation type="submission" date="2014-04" db="EMBL/GenBank/DDBJ databases">
        <authorList>
            <consortium name="DOE Joint Genome Institute"/>
            <person name="Kuo A."/>
            <person name="Tarkka M."/>
            <person name="Buscot F."/>
            <person name="Kohler A."/>
            <person name="Nagy L.G."/>
            <person name="Floudas D."/>
            <person name="Copeland A."/>
            <person name="Barry K.W."/>
            <person name="Cichocki N."/>
            <person name="Veneault-Fourrey C."/>
            <person name="LaButti K."/>
            <person name="Lindquist E.A."/>
            <person name="Lipzen A."/>
            <person name="Lundell T."/>
            <person name="Morin E."/>
            <person name="Murat C."/>
            <person name="Sun H."/>
            <person name="Tunlid A."/>
            <person name="Henrissat B."/>
            <person name="Grigoriev I.V."/>
            <person name="Hibbett D.S."/>
            <person name="Martin F."/>
            <person name="Nordberg H.P."/>
            <person name="Cantor M.N."/>
            <person name="Hua S.X."/>
        </authorList>
    </citation>
    <scope>NUCLEOTIDE SEQUENCE [LARGE SCALE GENOMIC DNA]</scope>
    <source>
        <strain evidence="1 2">F 1598</strain>
    </source>
</reference>
<proteinExistence type="predicted"/>
<reference evidence="2" key="2">
    <citation type="submission" date="2015-01" db="EMBL/GenBank/DDBJ databases">
        <title>Evolutionary Origins and Diversification of the Mycorrhizal Mutualists.</title>
        <authorList>
            <consortium name="DOE Joint Genome Institute"/>
            <consortium name="Mycorrhizal Genomics Consortium"/>
            <person name="Kohler A."/>
            <person name="Kuo A."/>
            <person name="Nagy L.G."/>
            <person name="Floudas D."/>
            <person name="Copeland A."/>
            <person name="Barry K.W."/>
            <person name="Cichocki N."/>
            <person name="Veneault-Fourrey C."/>
            <person name="LaButti K."/>
            <person name="Lindquist E.A."/>
            <person name="Lipzen A."/>
            <person name="Lundell T."/>
            <person name="Morin E."/>
            <person name="Murat C."/>
            <person name="Riley R."/>
            <person name="Ohm R."/>
            <person name="Sun H."/>
            <person name="Tunlid A."/>
            <person name="Henrissat B."/>
            <person name="Grigoriev I.V."/>
            <person name="Hibbett D.S."/>
            <person name="Martin F."/>
        </authorList>
    </citation>
    <scope>NUCLEOTIDE SEQUENCE [LARGE SCALE GENOMIC DNA]</scope>
    <source>
        <strain evidence="2">F 1598</strain>
    </source>
</reference>
<evidence type="ECO:0000313" key="2">
    <source>
        <dbReference type="Proteomes" id="UP000054166"/>
    </source>
</evidence>
<dbReference type="HOGENOM" id="CLU_2622897_0_0_1"/>
<protein>
    <submittedName>
        <fullName evidence="1">Uncharacterized protein</fullName>
    </submittedName>
</protein>
<dbReference type="AlphaFoldDB" id="A0A0C3ACK5"/>
<dbReference type="Proteomes" id="UP000054166">
    <property type="component" value="Unassembled WGS sequence"/>
</dbReference>
<dbReference type="InParanoid" id="A0A0C3ACK5"/>
<name>A0A0C3ACK5_PILCF</name>
<dbReference type="EMBL" id="KN833292">
    <property type="protein sequence ID" value="KIM71513.1"/>
    <property type="molecule type" value="Genomic_DNA"/>
</dbReference>
<organism evidence="1 2">
    <name type="scientific">Piloderma croceum (strain F 1598)</name>
    <dbReference type="NCBI Taxonomy" id="765440"/>
    <lineage>
        <taxon>Eukaryota</taxon>
        <taxon>Fungi</taxon>
        <taxon>Dikarya</taxon>
        <taxon>Basidiomycota</taxon>
        <taxon>Agaricomycotina</taxon>
        <taxon>Agaricomycetes</taxon>
        <taxon>Agaricomycetidae</taxon>
        <taxon>Atheliales</taxon>
        <taxon>Atheliaceae</taxon>
        <taxon>Piloderma</taxon>
    </lineage>
</organism>
<accession>A0A0C3ACK5</accession>
<keyword evidence="2" id="KW-1185">Reference proteome</keyword>
<gene>
    <name evidence="1" type="ORF">PILCRDRAFT_752806</name>
</gene>